<dbReference type="RefSeq" id="WP_097279825.1">
    <property type="nucleotide sequence ID" value="NZ_OCNJ01000006.1"/>
</dbReference>
<dbReference type="SUPFAM" id="SSF53850">
    <property type="entry name" value="Periplasmic binding protein-like II"/>
    <property type="match status" value="1"/>
</dbReference>
<feature type="chain" id="PRO_5013239176" evidence="1">
    <location>
        <begin position="28"/>
        <end position="320"/>
    </location>
</feature>
<reference evidence="4" key="1">
    <citation type="submission" date="2017-09" db="EMBL/GenBank/DDBJ databases">
        <authorList>
            <person name="Varghese N."/>
            <person name="Submissions S."/>
        </authorList>
    </citation>
    <scope>NUCLEOTIDE SEQUENCE [LARGE SCALE GENOMIC DNA]</scope>
    <source>
        <strain evidence="4">USBA 140</strain>
    </source>
</reference>
<dbReference type="GO" id="GO:0009228">
    <property type="term" value="P:thiamine biosynthetic process"/>
    <property type="evidence" value="ECO:0007669"/>
    <property type="project" value="InterPro"/>
</dbReference>
<dbReference type="Pfam" id="PF09084">
    <property type="entry name" value="NMT1"/>
    <property type="match status" value="1"/>
</dbReference>
<evidence type="ECO:0000313" key="4">
    <source>
        <dbReference type="Proteomes" id="UP000219621"/>
    </source>
</evidence>
<dbReference type="EMBL" id="OCNJ01000006">
    <property type="protein sequence ID" value="SOD96686.1"/>
    <property type="molecule type" value="Genomic_DNA"/>
</dbReference>
<feature type="domain" description="SsuA/THI5-like" evidence="2">
    <location>
        <begin position="40"/>
        <end position="251"/>
    </location>
</feature>
<dbReference type="OrthoDB" id="7431968at2"/>
<evidence type="ECO:0000259" key="2">
    <source>
        <dbReference type="Pfam" id="PF09084"/>
    </source>
</evidence>
<accession>A0A286GNF1</accession>
<keyword evidence="1" id="KW-0732">Signal</keyword>
<dbReference type="PANTHER" id="PTHR31528">
    <property type="entry name" value="4-AMINO-5-HYDROXYMETHYL-2-METHYLPYRIMIDINE PHOSPHATE SYNTHASE THI11-RELATED"/>
    <property type="match status" value="1"/>
</dbReference>
<name>A0A286GNF1_9PROT</name>
<feature type="signal peptide" evidence="1">
    <location>
        <begin position="1"/>
        <end position="27"/>
    </location>
</feature>
<dbReference type="Gene3D" id="3.40.190.10">
    <property type="entry name" value="Periplasmic binding protein-like II"/>
    <property type="match status" value="2"/>
</dbReference>
<proteinExistence type="predicted"/>
<evidence type="ECO:0000256" key="1">
    <source>
        <dbReference type="SAM" id="SignalP"/>
    </source>
</evidence>
<keyword evidence="4" id="KW-1185">Reference proteome</keyword>
<gene>
    <name evidence="3" type="ORF">SAMN05421508_10642</name>
</gene>
<dbReference type="InterPro" id="IPR015168">
    <property type="entry name" value="SsuA/THI5"/>
</dbReference>
<dbReference type="AlphaFoldDB" id="A0A286GNF1"/>
<sequence length="320" mass="34172">MPLTPFARLACAAVAAAGLGFAAPAAAAEKMTVLLDWFVNPDHAPLVVAKEKGFFADAGLEVELIAPADPNDPPKLVAAGKADVAVGYQPQLHLQAAEGLPLKRIGTLVATPLNSVVTLSDSGIDSLGDLKGKKVGFSVGGFEDALLGTMLADAGLTLKDVELVNVNFALSPALMSGQVDAVIGAFRNFELNQLAIEGRTGVAFYPEEHGVPPYDELILLANAGKLDDARLRPFVEAVERGTHYLVNHPDESWQLFVKAYPDLDDELNKRAWADTLPRFDLTPAALDRGRYERFAAYLKAQGMIDAAPELSTYAVELPIR</sequence>
<protein>
    <submittedName>
        <fullName evidence="3">Putative hydroxymethylpyrimidine transport system substrate-binding protein</fullName>
    </submittedName>
</protein>
<dbReference type="PANTHER" id="PTHR31528:SF3">
    <property type="entry name" value="THIAMINE BIOSYNTHESIS PROTEIN HI_0357-RELATED"/>
    <property type="match status" value="1"/>
</dbReference>
<dbReference type="InterPro" id="IPR027939">
    <property type="entry name" value="NMT1/THI5"/>
</dbReference>
<dbReference type="Proteomes" id="UP000219621">
    <property type="component" value="Unassembled WGS sequence"/>
</dbReference>
<evidence type="ECO:0000313" key="3">
    <source>
        <dbReference type="EMBL" id="SOD96686.1"/>
    </source>
</evidence>
<organism evidence="3 4">
    <name type="scientific">Caenispirillum bisanense</name>
    <dbReference type="NCBI Taxonomy" id="414052"/>
    <lineage>
        <taxon>Bacteria</taxon>
        <taxon>Pseudomonadati</taxon>
        <taxon>Pseudomonadota</taxon>
        <taxon>Alphaproteobacteria</taxon>
        <taxon>Rhodospirillales</taxon>
        <taxon>Novispirillaceae</taxon>
        <taxon>Caenispirillum</taxon>
    </lineage>
</organism>
<dbReference type="CDD" id="cd13651">
    <property type="entry name" value="PBP2_ThiY"/>
    <property type="match status" value="1"/>
</dbReference>